<name>A0ABY9DSH1_VITVI</name>
<dbReference type="Proteomes" id="UP001227230">
    <property type="component" value="Chromosome 18"/>
</dbReference>
<evidence type="ECO:0000313" key="3">
    <source>
        <dbReference type="Proteomes" id="UP001227230"/>
    </source>
</evidence>
<sequence>MYGTEMDWYGILQVEQAANDAVIKKQYRKLAPLLHPDENKTACAMFRTRRPQRSLHHLFQMTRDVTFALHAQFPIPNGKCEVGSDPLKLGIQAVKGLNHNIRFPFLNEPRSVWPSGSSSYPWMQQETIILVASNKRTDEKCFSGIELSLQKDGTHNF</sequence>
<dbReference type="InterPro" id="IPR036869">
    <property type="entry name" value="J_dom_sf"/>
</dbReference>
<reference evidence="2 3" key="1">
    <citation type="journal article" date="2023" name="Hortic Res">
        <title>The complete reference genome for grapevine (Vitis vinifera L.) genetics and breeding.</title>
        <authorList>
            <person name="Shi X."/>
            <person name="Cao S."/>
            <person name="Wang X."/>
            <person name="Huang S."/>
            <person name="Wang Y."/>
            <person name="Liu Z."/>
            <person name="Liu W."/>
            <person name="Leng X."/>
            <person name="Peng Y."/>
            <person name="Wang N."/>
            <person name="Wang Y."/>
            <person name="Ma Z."/>
            <person name="Xu X."/>
            <person name="Zhang F."/>
            <person name="Xue H."/>
            <person name="Zhong H."/>
            <person name="Wang Y."/>
            <person name="Zhang K."/>
            <person name="Velt A."/>
            <person name="Avia K."/>
            <person name="Holtgrawe D."/>
            <person name="Grimplet J."/>
            <person name="Matus J.T."/>
            <person name="Ware D."/>
            <person name="Wu X."/>
            <person name="Wang H."/>
            <person name="Liu C."/>
            <person name="Fang Y."/>
            <person name="Rustenholz C."/>
            <person name="Cheng Z."/>
            <person name="Xiao H."/>
            <person name="Zhou Y."/>
        </authorList>
    </citation>
    <scope>NUCLEOTIDE SEQUENCE [LARGE SCALE GENOMIC DNA]</scope>
    <source>
        <strain evidence="3">cv. Pinot noir / PN40024</strain>
        <tissue evidence="2">Leaf</tissue>
    </source>
</reference>
<dbReference type="PANTHER" id="PTHR44137">
    <property type="entry name" value="BNAC03G44070D PROTEIN"/>
    <property type="match status" value="1"/>
</dbReference>
<dbReference type="PROSITE" id="PS50076">
    <property type="entry name" value="DNAJ_2"/>
    <property type="match status" value="1"/>
</dbReference>
<dbReference type="SMART" id="SM00271">
    <property type="entry name" value="DnaJ"/>
    <property type="match status" value="1"/>
</dbReference>
<dbReference type="InterPro" id="IPR001623">
    <property type="entry name" value="DnaJ_domain"/>
</dbReference>
<evidence type="ECO:0000259" key="1">
    <source>
        <dbReference type="PROSITE" id="PS50076"/>
    </source>
</evidence>
<gene>
    <name evidence="2" type="ORF">VitviT2T_028259</name>
</gene>
<dbReference type="PANTHER" id="PTHR44137:SF57">
    <property type="entry name" value="CHAPERONE DNAJ-DOMAIN PROTEIN"/>
    <property type="match status" value="1"/>
</dbReference>
<protein>
    <recommendedName>
        <fullName evidence="1">J domain-containing protein</fullName>
    </recommendedName>
</protein>
<keyword evidence="3" id="KW-1185">Reference proteome</keyword>
<accession>A0ABY9DSH1</accession>
<dbReference type="PRINTS" id="PR00625">
    <property type="entry name" value="JDOMAIN"/>
</dbReference>
<dbReference type="CDD" id="cd06257">
    <property type="entry name" value="DnaJ"/>
    <property type="match status" value="1"/>
</dbReference>
<feature type="domain" description="J" evidence="1">
    <location>
        <begin position="7"/>
        <end position="74"/>
    </location>
</feature>
<organism evidence="2 3">
    <name type="scientific">Vitis vinifera</name>
    <name type="common">Grape</name>
    <dbReference type="NCBI Taxonomy" id="29760"/>
    <lineage>
        <taxon>Eukaryota</taxon>
        <taxon>Viridiplantae</taxon>
        <taxon>Streptophyta</taxon>
        <taxon>Embryophyta</taxon>
        <taxon>Tracheophyta</taxon>
        <taxon>Spermatophyta</taxon>
        <taxon>Magnoliopsida</taxon>
        <taxon>eudicotyledons</taxon>
        <taxon>Gunneridae</taxon>
        <taxon>Pentapetalae</taxon>
        <taxon>rosids</taxon>
        <taxon>Vitales</taxon>
        <taxon>Vitaceae</taxon>
        <taxon>Viteae</taxon>
        <taxon>Vitis</taxon>
    </lineage>
</organism>
<proteinExistence type="predicted"/>
<dbReference type="SUPFAM" id="SSF46565">
    <property type="entry name" value="Chaperone J-domain"/>
    <property type="match status" value="1"/>
</dbReference>
<evidence type="ECO:0000313" key="2">
    <source>
        <dbReference type="EMBL" id="WKA10699.1"/>
    </source>
</evidence>
<dbReference type="Gene3D" id="1.10.287.110">
    <property type="entry name" value="DnaJ domain"/>
    <property type="match status" value="1"/>
</dbReference>
<dbReference type="EMBL" id="CP126665">
    <property type="protein sequence ID" value="WKA10699.1"/>
    <property type="molecule type" value="Genomic_DNA"/>
</dbReference>
<dbReference type="Pfam" id="PF00226">
    <property type="entry name" value="DnaJ"/>
    <property type="match status" value="1"/>
</dbReference>